<reference evidence="2" key="1">
    <citation type="submission" date="2015-07" db="EMBL/GenBank/DDBJ databases">
        <title>MeaNS - Measles Nucleotide Surveillance Program.</title>
        <authorList>
            <person name="Tran T."/>
            <person name="Druce J."/>
        </authorList>
    </citation>
    <scope>NUCLEOTIDE SEQUENCE</scope>
    <source>
        <strain evidence="2">UCB-OBI-ISO-001</strain>
        <tissue evidence="2">Gonad</tissue>
    </source>
</reference>
<feature type="compositionally biased region" description="Polar residues" evidence="1">
    <location>
        <begin position="492"/>
        <end position="526"/>
    </location>
</feature>
<proteinExistence type="predicted"/>
<dbReference type="KEGG" id="obi:106879466"/>
<dbReference type="AlphaFoldDB" id="A0A0L8G3I0"/>
<feature type="region of interest" description="Disordered" evidence="1">
    <location>
        <begin position="231"/>
        <end position="254"/>
    </location>
</feature>
<evidence type="ECO:0000256" key="1">
    <source>
        <dbReference type="SAM" id="MobiDB-lite"/>
    </source>
</evidence>
<protein>
    <submittedName>
        <fullName evidence="2">Uncharacterized protein</fullName>
    </submittedName>
</protein>
<dbReference type="EMBL" id="KQ424168">
    <property type="protein sequence ID" value="KOF71448.1"/>
    <property type="molecule type" value="Genomic_DNA"/>
</dbReference>
<feature type="compositionally biased region" description="Low complexity" evidence="1">
    <location>
        <begin position="46"/>
        <end position="62"/>
    </location>
</feature>
<dbReference type="OrthoDB" id="6069857at2759"/>
<feature type="region of interest" description="Disordered" evidence="1">
    <location>
        <begin position="1"/>
        <end position="67"/>
    </location>
</feature>
<gene>
    <name evidence="2" type="ORF">OCBIM_22001052mg</name>
</gene>
<name>A0A0L8G3I0_OCTBM</name>
<accession>A0A0L8G3I0</accession>
<feature type="region of interest" description="Disordered" evidence="1">
    <location>
        <begin position="476"/>
        <end position="526"/>
    </location>
</feature>
<dbReference type="OMA" id="ECKTHIN"/>
<evidence type="ECO:0000313" key="2">
    <source>
        <dbReference type="EMBL" id="KOF71448.1"/>
    </source>
</evidence>
<organism evidence="2">
    <name type="scientific">Octopus bimaculoides</name>
    <name type="common">California two-spotted octopus</name>
    <dbReference type="NCBI Taxonomy" id="37653"/>
    <lineage>
        <taxon>Eukaryota</taxon>
        <taxon>Metazoa</taxon>
        <taxon>Spiralia</taxon>
        <taxon>Lophotrochozoa</taxon>
        <taxon>Mollusca</taxon>
        <taxon>Cephalopoda</taxon>
        <taxon>Coleoidea</taxon>
        <taxon>Octopodiformes</taxon>
        <taxon>Octopoda</taxon>
        <taxon>Incirrata</taxon>
        <taxon>Octopodidae</taxon>
        <taxon>Octopus</taxon>
    </lineage>
</organism>
<sequence>MGTCYSKSGHDAAESNTRSPPIPKDSAGGRHQPNGSLYVYKPVKDQSGQPASASQSSAVSGQEKGEEVKINTIDSGIESLISSQCNKETKELAENSELREATDTFELIDNGPCACGENCEVNGHCKFEYLTKLPESNVDWTTASRSSAAKLPPQPRRPYETSVIHRKPKCKGRIERKSSRLSWKSTDSLDWTRTMVTSMDRATSQVSDIFVDDVSLHAPLAHFDSIEFSGEDRDGDSVSISKYGPKSTTAANDSNVDISSTNCSSSVLPGNQRCMSVCEKNIENKDRFSVQSTDNILLATRESKLQDLVKKQLSNQSLLGSREGDSSSTAGSLLCLPANSEVTSFVVDGKEVVLIDADTFSQVMDEIALLKMKLGQLTSVIQHIPFPSMNIDVLRRRKTESLSYCNRGCVHSAIWPSGTMDTNYSYERGSLSGVPALMNSDDQLLTVSPPSERLSTASFDMAPYSPEMSHIKDCPTEIPEPAPPETPAGEFSPTTISSNTVTESTTVADSLHAASSSSQETKTTNT</sequence>